<keyword evidence="2" id="KW-1185">Reference proteome</keyword>
<dbReference type="HOGENOM" id="CLU_1781007_0_0_1"/>
<dbReference type="EnsemblProtists" id="HpaT814120">
    <property type="protein sequence ID" value="HpaP814120"/>
    <property type="gene ID" value="HpaG814120"/>
</dbReference>
<dbReference type="InParanoid" id="M4C4V0"/>
<protein>
    <submittedName>
        <fullName evidence="1">Uncharacterized protein</fullName>
    </submittedName>
</protein>
<dbReference type="SUPFAM" id="SSF56672">
    <property type="entry name" value="DNA/RNA polymerases"/>
    <property type="match status" value="1"/>
</dbReference>
<dbReference type="AlphaFoldDB" id="M4C4V0"/>
<name>M4C4V0_HYAAE</name>
<reference evidence="1" key="2">
    <citation type="submission" date="2015-06" db="UniProtKB">
        <authorList>
            <consortium name="EnsemblProtists"/>
        </authorList>
    </citation>
    <scope>IDENTIFICATION</scope>
    <source>
        <strain evidence="1">Emoy2</strain>
    </source>
</reference>
<dbReference type="eggNOG" id="KOG0017">
    <property type="taxonomic scope" value="Eukaryota"/>
</dbReference>
<dbReference type="Proteomes" id="UP000011713">
    <property type="component" value="Unassembled WGS sequence"/>
</dbReference>
<organism evidence="1 2">
    <name type="scientific">Hyaloperonospora arabidopsidis (strain Emoy2)</name>
    <name type="common">Downy mildew agent</name>
    <name type="synonym">Peronospora arabidopsidis</name>
    <dbReference type="NCBI Taxonomy" id="559515"/>
    <lineage>
        <taxon>Eukaryota</taxon>
        <taxon>Sar</taxon>
        <taxon>Stramenopiles</taxon>
        <taxon>Oomycota</taxon>
        <taxon>Peronosporomycetes</taxon>
        <taxon>Peronosporales</taxon>
        <taxon>Peronosporaceae</taxon>
        <taxon>Hyaloperonospora</taxon>
    </lineage>
</organism>
<sequence length="146" mass="16330">MAGGYRVVRMTERARLISAFIIPLETNRSEHLFEVGEPDAQSSSSILGRRSYKDDILISAKSWDALCTKMKLKSSWGCRKVDYLGLRVFSGGLEAHSKSIQSRFDLRLPMTLKAMRWISIRGEASLSGIKIPPPKTKTKKGGPVFK</sequence>
<evidence type="ECO:0000313" key="1">
    <source>
        <dbReference type="EnsemblProtists" id="HpaP814120"/>
    </source>
</evidence>
<accession>M4C4V0</accession>
<reference evidence="2" key="1">
    <citation type="journal article" date="2010" name="Science">
        <title>Signatures of adaptation to obligate biotrophy in the Hyaloperonospora arabidopsidis genome.</title>
        <authorList>
            <person name="Baxter L."/>
            <person name="Tripathy S."/>
            <person name="Ishaque N."/>
            <person name="Boot N."/>
            <person name="Cabral A."/>
            <person name="Kemen E."/>
            <person name="Thines M."/>
            <person name="Ah-Fong A."/>
            <person name="Anderson R."/>
            <person name="Badejoko W."/>
            <person name="Bittner-Eddy P."/>
            <person name="Boore J.L."/>
            <person name="Chibucos M.C."/>
            <person name="Coates M."/>
            <person name="Dehal P."/>
            <person name="Delehaunty K."/>
            <person name="Dong S."/>
            <person name="Downton P."/>
            <person name="Dumas B."/>
            <person name="Fabro G."/>
            <person name="Fronick C."/>
            <person name="Fuerstenberg S.I."/>
            <person name="Fulton L."/>
            <person name="Gaulin E."/>
            <person name="Govers F."/>
            <person name="Hughes L."/>
            <person name="Humphray S."/>
            <person name="Jiang R.H."/>
            <person name="Judelson H."/>
            <person name="Kamoun S."/>
            <person name="Kyung K."/>
            <person name="Meijer H."/>
            <person name="Minx P."/>
            <person name="Morris P."/>
            <person name="Nelson J."/>
            <person name="Phuntumart V."/>
            <person name="Qutob D."/>
            <person name="Rehmany A."/>
            <person name="Rougon-Cardoso A."/>
            <person name="Ryden P."/>
            <person name="Torto-Alalibo T."/>
            <person name="Studholme D."/>
            <person name="Wang Y."/>
            <person name="Win J."/>
            <person name="Wood J."/>
            <person name="Clifton S.W."/>
            <person name="Rogers J."/>
            <person name="Van den Ackerveken G."/>
            <person name="Jones J.D."/>
            <person name="McDowell J.M."/>
            <person name="Beynon J."/>
            <person name="Tyler B.M."/>
        </authorList>
    </citation>
    <scope>NUCLEOTIDE SEQUENCE [LARGE SCALE GENOMIC DNA]</scope>
    <source>
        <strain evidence="2">Emoy2</strain>
    </source>
</reference>
<dbReference type="InterPro" id="IPR043502">
    <property type="entry name" value="DNA/RNA_pol_sf"/>
</dbReference>
<dbReference type="EMBL" id="JH598257">
    <property type="status" value="NOT_ANNOTATED_CDS"/>
    <property type="molecule type" value="Genomic_DNA"/>
</dbReference>
<proteinExistence type="predicted"/>
<dbReference type="VEuPathDB" id="FungiDB:HpaG814120"/>
<evidence type="ECO:0000313" key="2">
    <source>
        <dbReference type="Proteomes" id="UP000011713"/>
    </source>
</evidence>